<dbReference type="Proteomes" id="UP000646827">
    <property type="component" value="Unassembled WGS sequence"/>
</dbReference>
<feature type="compositionally biased region" description="Basic and acidic residues" evidence="1">
    <location>
        <begin position="571"/>
        <end position="583"/>
    </location>
</feature>
<keyword evidence="3" id="KW-1185">Reference proteome</keyword>
<comment type="caution">
    <text evidence="2">The sequence shown here is derived from an EMBL/GenBank/DDBJ whole genome shotgun (WGS) entry which is preliminary data.</text>
</comment>
<protein>
    <submittedName>
        <fullName evidence="2">Uncharacterized protein</fullName>
    </submittedName>
</protein>
<dbReference type="EMBL" id="JAEPRB010001137">
    <property type="protein sequence ID" value="KAG2207306.1"/>
    <property type="molecule type" value="Genomic_DNA"/>
</dbReference>
<reference evidence="2 3" key="1">
    <citation type="submission" date="2020-12" db="EMBL/GenBank/DDBJ databases">
        <title>Metabolic potential, ecology and presence of endohyphal bacteria is reflected in genomic diversity of Mucoromycotina.</title>
        <authorList>
            <person name="Muszewska A."/>
            <person name="Okrasinska A."/>
            <person name="Steczkiewicz K."/>
            <person name="Drgas O."/>
            <person name="Orlowska M."/>
            <person name="Perlinska-Lenart U."/>
            <person name="Aleksandrzak-Piekarczyk T."/>
            <person name="Szatraj K."/>
            <person name="Zielenkiewicz U."/>
            <person name="Pilsyk S."/>
            <person name="Malc E."/>
            <person name="Mieczkowski P."/>
            <person name="Kruszewska J.S."/>
            <person name="Biernat P."/>
            <person name="Pawlowska J."/>
        </authorList>
    </citation>
    <scope>NUCLEOTIDE SEQUENCE [LARGE SCALE GENOMIC DNA]</scope>
    <source>
        <strain evidence="2 3">CBS 142.35</strain>
    </source>
</reference>
<feature type="region of interest" description="Disordered" evidence="1">
    <location>
        <begin position="498"/>
        <end position="583"/>
    </location>
</feature>
<accession>A0A8H7V230</accession>
<organism evidence="2 3">
    <name type="scientific">Circinella minor</name>
    <dbReference type="NCBI Taxonomy" id="1195481"/>
    <lineage>
        <taxon>Eukaryota</taxon>
        <taxon>Fungi</taxon>
        <taxon>Fungi incertae sedis</taxon>
        <taxon>Mucoromycota</taxon>
        <taxon>Mucoromycotina</taxon>
        <taxon>Mucoromycetes</taxon>
        <taxon>Mucorales</taxon>
        <taxon>Lichtheimiaceae</taxon>
        <taxon>Circinella</taxon>
    </lineage>
</organism>
<feature type="compositionally biased region" description="Basic residues" evidence="1">
    <location>
        <begin position="543"/>
        <end position="556"/>
    </location>
</feature>
<name>A0A8H7V230_9FUNG</name>
<evidence type="ECO:0000256" key="1">
    <source>
        <dbReference type="SAM" id="MobiDB-lite"/>
    </source>
</evidence>
<evidence type="ECO:0000313" key="3">
    <source>
        <dbReference type="Proteomes" id="UP000646827"/>
    </source>
</evidence>
<dbReference type="AlphaFoldDB" id="A0A8H7V230"/>
<sequence length="583" mass="67066">MRPRKVSSREEINASSILLIDDPKNQIEIAEQTITGEEEGCDNDLVDEDDLSNDLGYMEVQNVEQHTSFMEDQDLKAYGIELLKPRYEKIKKQLSSKNNKISMTRIVQDVWHTLKRISTPKRHSLQVEFERELTDAVMLLDQSDLVAVTKVLESQGKKLSYERRKNKEWVQARIRRVVPPPKKIIDQVYNVIMTFGALKDVATLQPLFTRQSWKEAENFLALIGSGYLSDPPGISLYQVRRKDKHGLNVYRCLCGTNSLEGGVHQNLNRRFGASNASVRLTVALMTEYRTRHNLDVGVPNRTGKAYKSHYDIWLKDKTQLLYLKLDNALPDHWRDWRNSSACTSTTEVFDISMVTGEQIEDLGFTKYTEIGKKDHAEKRIFREMVIDFYNNAREVPENKWKAFARKWNEMKANGEKVFFKFPELLKKYNGVYNMNITLKSTKNLNKKYPDQLHQPPTVNAPVPRLPSAAAPDISYQEQNQTQQGPPRVARKIPLLLPQTPSFINNNNNNSNTEHGDAAEESTNIAEKRPAIFHHGNNNEDRSHKRQKEKRASPRCRKCGETGCPGARGQPCRKEQQQKSPDRS</sequence>
<proteinExistence type="predicted"/>
<gene>
    <name evidence="2" type="ORF">INT45_009637</name>
</gene>
<feature type="region of interest" description="Disordered" evidence="1">
    <location>
        <begin position="446"/>
        <end position="467"/>
    </location>
</feature>
<dbReference type="OrthoDB" id="2267587at2759"/>
<evidence type="ECO:0000313" key="2">
    <source>
        <dbReference type="EMBL" id="KAG2207306.1"/>
    </source>
</evidence>